<organism evidence="1 2">
    <name type="scientific">Yanofskybacteria sp. (strain GW2011_GWA1_39_13)</name>
    <dbReference type="NCBI Taxonomy" id="1619019"/>
    <lineage>
        <taxon>Bacteria</taxon>
        <taxon>Candidatus Yanofskyibacteriota</taxon>
    </lineage>
</organism>
<dbReference type="EMBL" id="LBWF01000001">
    <property type="protein sequence ID" value="KKR02655.1"/>
    <property type="molecule type" value="Genomic_DNA"/>
</dbReference>
<accession>A0A0G0PWY3</accession>
<name>A0A0G0PWY3_YANXG</name>
<dbReference type="Proteomes" id="UP000034845">
    <property type="component" value="Unassembled WGS sequence"/>
</dbReference>
<evidence type="ECO:0000313" key="1">
    <source>
        <dbReference type="EMBL" id="KKR02655.1"/>
    </source>
</evidence>
<gene>
    <name evidence="1" type="ORF">UT29_C0001G0135</name>
</gene>
<proteinExistence type="predicted"/>
<dbReference type="AlphaFoldDB" id="A0A0G0PWY3"/>
<comment type="caution">
    <text evidence="1">The sequence shown here is derived from an EMBL/GenBank/DDBJ whole genome shotgun (WGS) entry which is preliminary data.</text>
</comment>
<sequence length="89" mass="10528">MALSKLEFDKERVEELMFRMKFLIELTGLRDPSLNEKETKEIRAIRKELEEMGLYVTIKYRPQIDFANPLESTLEVDIDILIPKNVTIQ</sequence>
<reference evidence="1 2" key="1">
    <citation type="journal article" date="2015" name="Nature">
        <title>rRNA introns, odd ribosomes, and small enigmatic genomes across a large radiation of phyla.</title>
        <authorList>
            <person name="Brown C.T."/>
            <person name="Hug L.A."/>
            <person name="Thomas B.C."/>
            <person name="Sharon I."/>
            <person name="Castelle C.J."/>
            <person name="Singh A."/>
            <person name="Wilkins M.J."/>
            <person name="Williams K.H."/>
            <person name="Banfield J.F."/>
        </authorList>
    </citation>
    <scope>NUCLEOTIDE SEQUENCE [LARGE SCALE GENOMIC DNA]</scope>
    <source>
        <strain evidence="2">GW2011_GWA1_39_13</strain>
    </source>
</reference>
<protein>
    <submittedName>
        <fullName evidence="1">Uncharacterized protein</fullName>
    </submittedName>
</protein>
<evidence type="ECO:0000313" key="2">
    <source>
        <dbReference type="Proteomes" id="UP000034845"/>
    </source>
</evidence>